<name>A0A016WT74_9BILA</name>
<proteinExistence type="predicted"/>
<feature type="chain" id="PRO_5001491625" evidence="1">
    <location>
        <begin position="25"/>
        <end position="72"/>
    </location>
</feature>
<evidence type="ECO:0000313" key="3">
    <source>
        <dbReference type="Proteomes" id="UP000024635"/>
    </source>
</evidence>
<keyword evidence="1" id="KW-0732">Signal</keyword>
<organism evidence="2 3">
    <name type="scientific">Ancylostoma ceylanicum</name>
    <dbReference type="NCBI Taxonomy" id="53326"/>
    <lineage>
        <taxon>Eukaryota</taxon>
        <taxon>Metazoa</taxon>
        <taxon>Ecdysozoa</taxon>
        <taxon>Nematoda</taxon>
        <taxon>Chromadorea</taxon>
        <taxon>Rhabditida</taxon>
        <taxon>Rhabditina</taxon>
        <taxon>Rhabditomorpha</taxon>
        <taxon>Strongyloidea</taxon>
        <taxon>Ancylostomatidae</taxon>
        <taxon>Ancylostomatinae</taxon>
        <taxon>Ancylostoma</taxon>
    </lineage>
</organism>
<dbReference type="Proteomes" id="UP000024635">
    <property type="component" value="Unassembled WGS sequence"/>
</dbReference>
<evidence type="ECO:0000313" key="2">
    <source>
        <dbReference type="EMBL" id="EYC42811.1"/>
    </source>
</evidence>
<comment type="caution">
    <text evidence="2">The sequence shown here is derived from an EMBL/GenBank/DDBJ whole genome shotgun (WGS) entry which is preliminary data.</text>
</comment>
<accession>A0A016WT74</accession>
<protein>
    <submittedName>
        <fullName evidence="2">Uncharacterized protein</fullName>
    </submittedName>
</protein>
<feature type="signal peptide" evidence="1">
    <location>
        <begin position="1"/>
        <end position="24"/>
    </location>
</feature>
<dbReference type="AlphaFoldDB" id="A0A016WT74"/>
<reference evidence="3" key="1">
    <citation type="journal article" date="2015" name="Nat. Genet.">
        <title>The genome and transcriptome of the zoonotic hookworm Ancylostoma ceylanicum identify infection-specific gene families.</title>
        <authorList>
            <person name="Schwarz E.M."/>
            <person name="Hu Y."/>
            <person name="Antoshechkin I."/>
            <person name="Miller M.M."/>
            <person name="Sternberg P.W."/>
            <person name="Aroian R.V."/>
        </authorList>
    </citation>
    <scope>NUCLEOTIDE SEQUENCE</scope>
    <source>
        <strain evidence="3">HY135</strain>
    </source>
</reference>
<evidence type="ECO:0000256" key="1">
    <source>
        <dbReference type="SAM" id="SignalP"/>
    </source>
</evidence>
<keyword evidence="3" id="KW-1185">Reference proteome</keyword>
<sequence>MIRWNPTSLKYLLNLLQAWTTLSPLFMRSNQRNGRMAAMKGKMAATGKRCRWRFYSKHYAVWAAFVLHSYQS</sequence>
<dbReference type="EMBL" id="JARK01000116">
    <property type="protein sequence ID" value="EYC42811.1"/>
    <property type="molecule type" value="Genomic_DNA"/>
</dbReference>
<gene>
    <name evidence="2" type="primary">Acey_s0516.g2791</name>
    <name evidence="2" type="ORF">Y032_0516g2791</name>
</gene>